<evidence type="ECO:0000256" key="1">
    <source>
        <dbReference type="SAM" id="MobiDB-lite"/>
    </source>
</evidence>
<feature type="region of interest" description="Disordered" evidence="1">
    <location>
        <begin position="107"/>
        <end position="129"/>
    </location>
</feature>
<dbReference type="EMBL" id="CP007740">
    <property type="protein sequence ID" value="AIE61781.1"/>
    <property type="molecule type" value="Genomic_DNA"/>
</dbReference>
<reference evidence="2 3" key="1">
    <citation type="journal article" date="2015" name="BMC Genomics">
        <title>Transcriptome analysis of thermophilic methylotrophic Bacillus methanolicus MGA3 using RNA-sequencing provides detailed insights into its previously uncharted transcriptional landscape.</title>
        <authorList>
            <person name="Irla M."/>
            <person name="Neshat A."/>
            <person name="Brautaset T."/>
            <person name="Ruckert C."/>
            <person name="Kalinowski J."/>
            <person name="Wendisch V.F."/>
        </authorList>
    </citation>
    <scope>NUCLEOTIDE SEQUENCE [LARGE SCALE GENOMIC DNA]</scope>
    <source>
        <strain evidence="3">MGA3 / ATCC 53907</strain>
        <plasmid evidence="3">Plasmid pBM69</plasmid>
    </source>
</reference>
<evidence type="ECO:0000313" key="2">
    <source>
        <dbReference type="EMBL" id="AIE61781.1"/>
    </source>
</evidence>
<protein>
    <submittedName>
        <fullName evidence="2">Uncharacterized protein</fullName>
    </submittedName>
</protein>
<dbReference type="Proteomes" id="UP000027602">
    <property type="component" value="Plasmid pBM69"/>
</dbReference>
<proteinExistence type="predicted"/>
<evidence type="ECO:0000313" key="3">
    <source>
        <dbReference type="Proteomes" id="UP000027602"/>
    </source>
</evidence>
<name>A0A068LVK0_BACMM</name>
<dbReference type="KEGG" id="bmet:BMMGA3_17170"/>
<dbReference type="eggNOG" id="ENOG50331U6">
    <property type="taxonomic scope" value="Bacteria"/>
</dbReference>
<keyword evidence="2" id="KW-0614">Plasmid</keyword>
<dbReference type="HOGENOM" id="CLU_1773685_0_0_9"/>
<sequence>MIMEQFGPGKTISFRLPSDTPKHVSDYLTERKQKLGRKFSSEIAPIFVQAISQQVLKTTDEDILTIPLPKGFTKEQKEWLRHPNTRALIGQMLYQFVQDPLKPIDLGSTRIEQKEGRKTSQSFTPPKNISNFAKRTFLNFDDDDDD</sequence>
<geneLocation type="plasmid" evidence="2 3">
    <name>pBM69</name>
</geneLocation>
<feature type="compositionally biased region" description="Polar residues" evidence="1">
    <location>
        <begin position="119"/>
        <end position="129"/>
    </location>
</feature>
<keyword evidence="3" id="KW-1185">Reference proteome</keyword>
<dbReference type="AlphaFoldDB" id="A0A068LVK0"/>
<accession>A0A068LVK0</accession>
<gene>
    <name evidence="2" type="ORF">BMMGA3_17170</name>
</gene>
<organism evidence="2 3">
    <name type="scientific">Bacillus methanolicus (strain MGA3 / ATCC 53907)</name>
    <dbReference type="NCBI Taxonomy" id="796606"/>
    <lineage>
        <taxon>Bacteria</taxon>
        <taxon>Bacillati</taxon>
        <taxon>Bacillota</taxon>
        <taxon>Bacilli</taxon>
        <taxon>Bacillales</taxon>
        <taxon>Bacillaceae</taxon>
        <taxon>Bacillus</taxon>
    </lineage>
</organism>